<reference evidence="1" key="1">
    <citation type="submission" date="2017-02" db="EMBL/GenBank/DDBJ databases">
        <title>Genome sequence of Serratia marcescens phage BF.</title>
        <authorList>
            <person name="Casey E."/>
            <person name="Fitzgerald B."/>
            <person name="Mahony J."/>
            <person name="Lugli G."/>
            <person name="Ventura M."/>
            <person name="van Sinderen D."/>
        </authorList>
    </citation>
    <scope>NUCLEOTIDE SEQUENCE [LARGE SCALE GENOMIC DNA]</scope>
</reference>
<proteinExistence type="predicted"/>
<evidence type="ECO:0000313" key="1">
    <source>
        <dbReference type="EMBL" id="AQW88531.1"/>
    </source>
</evidence>
<evidence type="ECO:0000313" key="2">
    <source>
        <dbReference type="Proteomes" id="UP000221837"/>
    </source>
</evidence>
<dbReference type="EMBL" id="KY630187">
    <property type="protein sequence ID" value="AQW88531.1"/>
    <property type="molecule type" value="Genomic_DNA"/>
</dbReference>
<dbReference type="Proteomes" id="UP000221837">
    <property type="component" value="Genome"/>
</dbReference>
<sequence length="151" mass="17021">MNSKQFQDATREAFLKYFPNGYIGISKLSMGGGCGIFCGLIGDINDVGGKIRMNDPMTVRAFIHDNFSFNDETTDLENVVIEFDGSWISVLPDNPHNYCQSHKVPSRKINAEPSKALINLDKYFKRLKDSVTEQAGLNRIIQQEKIPAKYL</sequence>
<dbReference type="OrthoDB" id="18918at10239"/>
<name>A0A1S6U9Z3_9CAUD</name>
<gene>
    <name evidence="1" type="ORF">BF_0006</name>
</gene>
<organism evidence="1 2">
    <name type="scientific">Serratia phage BF</name>
    <dbReference type="NCBI Taxonomy" id="1962671"/>
    <lineage>
        <taxon>Viruses</taxon>
        <taxon>Duplodnaviria</taxon>
        <taxon>Heunggongvirae</taxon>
        <taxon>Uroviricota</taxon>
        <taxon>Caudoviricetes</taxon>
        <taxon>Eneladusvirus</taxon>
        <taxon>Eneladusvirus BF</taxon>
    </lineage>
</organism>
<keyword evidence="2" id="KW-1185">Reference proteome</keyword>
<protein>
    <submittedName>
        <fullName evidence="1">Uncharacterized protein</fullName>
    </submittedName>
</protein>
<accession>A0A1S6U9Z3</accession>